<name>A0ABS2HJW0_9VIBR</name>
<dbReference type="EMBL" id="JAFEUM010000003">
    <property type="protein sequence ID" value="MBM7036802.1"/>
    <property type="molecule type" value="Genomic_DNA"/>
</dbReference>
<feature type="chain" id="PRO_5045560265" evidence="1">
    <location>
        <begin position="18"/>
        <end position="276"/>
    </location>
</feature>
<evidence type="ECO:0000313" key="2">
    <source>
        <dbReference type="EMBL" id="MBM7036802.1"/>
    </source>
</evidence>
<proteinExistence type="predicted"/>
<keyword evidence="1" id="KW-0732">Signal</keyword>
<gene>
    <name evidence="2" type="ORF">JQC93_10360</name>
</gene>
<reference evidence="2 3" key="1">
    <citation type="submission" date="2021-02" db="EMBL/GenBank/DDBJ databases">
        <authorList>
            <person name="Park J.-S."/>
        </authorList>
    </citation>
    <scope>NUCLEOTIDE SEQUENCE [LARGE SCALE GENOMIC DNA]</scope>
    <source>
        <strain evidence="2 3">188UL20-2</strain>
    </source>
</reference>
<dbReference type="RefSeq" id="WP_205158354.1">
    <property type="nucleotide sequence ID" value="NZ_JAFEUM010000003.1"/>
</dbReference>
<evidence type="ECO:0000256" key="1">
    <source>
        <dbReference type="SAM" id="SignalP"/>
    </source>
</evidence>
<dbReference type="Proteomes" id="UP000809621">
    <property type="component" value="Unassembled WGS sequence"/>
</dbReference>
<comment type="caution">
    <text evidence="2">The sequence shown here is derived from an EMBL/GenBank/DDBJ whole genome shotgun (WGS) entry which is preliminary data.</text>
</comment>
<organism evidence="2 3">
    <name type="scientific">Vibrio ulleungensis</name>
    <dbReference type="NCBI Taxonomy" id="2807619"/>
    <lineage>
        <taxon>Bacteria</taxon>
        <taxon>Pseudomonadati</taxon>
        <taxon>Pseudomonadota</taxon>
        <taxon>Gammaproteobacteria</taxon>
        <taxon>Vibrionales</taxon>
        <taxon>Vibrionaceae</taxon>
        <taxon>Vibrio</taxon>
    </lineage>
</organism>
<evidence type="ECO:0000313" key="3">
    <source>
        <dbReference type="Proteomes" id="UP000809621"/>
    </source>
</evidence>
<feature type="signal peptide" evidence="1">
    <location>
        <begin position="1"/>
        <end position="17"/>
    </location>
</feature>
<dbReference type="InterPro" id="IPR021241">
    <property type="entry name" value="CsiV"/>
</dbReference>
<accession>A0ABS2HJW0</accession>
<sequence>MKKLLVLLMMVSGAAQAATATQTDRLFDVEVLIFKRAVEPTAAREAWPDELSDINFSSAHSFGDANYRTDKGVKMLGIDEYELTEYKDKLNQHAGYDVLFHKAWQQPDLSRANAPTFLITAGKDYSDQYTPQGLHYDEADLKGESERTLPAQELVGKLKVYINHYLFLESQLDLNIPTIQDVEIEAIEPKEPEVLVAEEAVVESAEVNETQTLSVLDIQEDDTTQFGGFERVTTEVITTEVLKAHRFEQRRKMRSGEIHYLDHPLMGIVIQVRRAN</sequence>
<dbReference type="Pfam" id="PF10972">
    <property type="entry name" value="CsiV"/>
    <property type="match status" value="1"/>
</dbReference>
<protein>
    <submittedName>
        <fullName evidence="2">Peptidoglycan binding protein CsiV</fullName>
    </submittedName>
</protein>
<keyword evidence="3" id="KW-1185">Reference proteome</keyword>